<dbReference type="Proteomes" id="UP001597262">
    <property type="component" value="Unassembled WGS sequence"/>
</dbReference>
<comment type="caution">
    <text evidence="7">The sequence shown here is derived from an EMBL/GenBank/DDBJ whole genome shotgun (WGS) entry which is preliminary data.</text>
</comment>
<dbReference type="InterPro" id="IPR038765">
    <property type="entry name" value="Papain-like_cys_pep_sf"/>
</dbReference>
<accession>A0ABW3S3I1</accession>
<sequence length="160" mass="17098">MRKTLTAAVTSLAILFSMGAGSGSAHASSTPLSSIVDSVYGTPYKWGGTSTSGFDCSGFTRYVFSKMGIKLPRVSTAQFKQGTTISKSQLKAGDLVFFKTQGKGKISHVGIYVGDGEFAHASASKGIRIDKLNSKYYKIRYAGAKRVLSKYGYSVYASEL</sequence>
<keyword evidence="2" id="KW-0645">Protease</keyword>
<dbReference type="EMBL" id="JBHTLM010000029">
    <property type="protein sequence ID" value="MFD1179347.1"/>
    <property type="molecule type" value="Genomic_DNA"/>
</dbReference>
<dbReference type="PANTHER" id="PTHR47053:SF1">
    <property type="entry name" value="MUREIN DD-ENDOPEPTIDASE MEPH-RELATED"/>
    <property type="match status" value="1"/>
</dbReference>
<evidence type="ECO:0000313" key="7">
    <source>
        <dbReference type="EMBL" id="MFD1179347.1"/>
    </source>
</evidence>
<dbReference type="Gene3D" id="3.90.1720.10">
    <property type="entry name" value="endopeptidase domain like (from Nostoc punctiforme)"/>
    <property type="match status" value="1"/>
</dbReference>
<evidence type="ECO:0000256" key="3">
    <source>
        <dbReference type="ARBA" id="ARBA00022801"/>
    </source>
</evidence>
<feature type="domain" description="NlpC/P60" evidence="6">
    <location>
        <begin position="25"/>
        <end position="148"/>
    </location>
</feature>
<protein>
    <submittedName>
        <fullName evidence="7">C40 family peptidase</fullName>
    </submittedName>
</protein>
<name>A0ABW3S3I1_9BACL</name>
<dbReference type="RefSeq" id="WP_379321772.1">
    <property type="nucleotide sequence ID" value="NZ_JBHTLM010000029.1"/>
</dbReference>
<comment type="similarity">
    <text evidence="1">Belongs to the peptidase C40 family.</text>
</comment>
<keyword evidence="3" id="KW-0378">Hydrolase</keyword>
<reference evidence="8" key="1">
    <citation type="journal article" date="2019" name="Int. J. Syst. Evol. Microbiol.">
        <title>The Global Catalogue of Microorganisms (GCM) 10K type strain sequencing project: providing services to taxonomists for standard genome sequencing and annotation.</title>
        <authorList>
            <consortium name="The Broad Institute Genomics Platform"/>
            <consortium name="The Broad Institute Genome Sequencing Center for Infectious Disease"/>
            <person name="Wu L."/>
            <person name="Ma J."/>
        </authorList>
    </citation>
    <scope>NUCLEOTIDE SEQUENCE [LARGE SCALE GENOMIC DNA]</scope>
    <source>
        <strain evidence="8">CCUG 59189</strain>
    </source>
</reference>
<dbReference type="Pfam" id="PF00877">
    <property type="entry name" value="NLPC_P60"/>
    <property type="match status" value="1"/>
</dbReference>
<evidence type="ECO:0000313" key="8">
    <source>
        <dbReference type="Proteomes" id="UP001597262"/>
    </source>
</evidence>
<dbReference type="InterPro" id="IPR051202">
    <property type="entry name" value="Peptidase_C40"/>
</dbReference>
<organism evidence="7 8">
    <name type="scientific">Paenibacillus puldeungensis</name>
    <dbReference type="NCBI Taxonomy" id="696536"/>
    <lineage>
        <taxon>Bacteria</taxon>
        <taxon>Bacillati</taxon>
        <taxon>Bacillota</taxon>
        <taxon>Bacilli</taxon>
        <taxon>Bacillales</taxon>
        <taxon>Paenibacillaceae</taxon>
        <taxon>Paenibacillus</taxon>
    </lineage>
</organism>
<evidence type="ECO:0000256" key="2">
    <source>
        <dbReference type="ARBA" id="ARBA00022670"/>
    </source>
</evidence>
<keyword evidence="4" id="KW-0788">Thiol protease</keyword>
<feature type="signal peptide" evidence="5">
    <location>
        <begin position="1"/>
        <end position="27"/>
    </location>
</feature>
<evidence type="ECO:0000256" key="5">
    <source>
        <dbReference type="SAM" id="SignalP"/>
    </source>
</evidence>
<evidence type="ECO:0000259" key="6">
    <source>
        <dbReference type="PROSITE" id="PS51935"/>
    </source>
</evidence>
<dbReference type="SUPFAM" id="SSF54001">
    <property type="entry name" value="Cysteine proteinases"/>
    <property type="match status" value="1"/>
</dbReference>
<evidence type="ECO:0000256" key="1">
    <source>
        <dbReference type="ARBA" id="ARBA00007074"/>
    </source>
</evidence>
<dbReference type="InterPro" id="IPR000064">
    <property type="entry name" value="NLP_P60_dom"/>
</dbReference>
<gene>
    <name evidence="7" type="ORF">ACFQ3W_24050</name>
</gene>
<feature type="chain" id="PRO_5045339624" evidence="5">
    <location>
        <begin position="28"/>
        <end position="160"/>
    </location>
</feature>
<dbReference type="PANTHER" id="PTHR47053">
    <property type="entry name" value="MUREIN DD-ENDOPEPTIDASE MEPH-RELATED"/>
    <property type="match status" value="1"/>
</dbReference>
<evidence type="ECO:0000256" key="4">
    <source>
        <dbReference type="ARBA" id="ARBA00022807"/>
    </source>
</evidence>
<keyword evidence="8" id="KW-1185">Reference proteome</keyword>
<keyword evidence="5" id="KW-0732">Signal</keyword>
<proteinExistence type="inferred from homology"/>
<dbReference type="PROSITE" id="PS51935">
    <property type="entry name" value="NLPC_P60"/>
    <property type="match status" value="1"/>
</dbReference>